<dbReference type="EMBL" id="BMGG01000008">
    <property type="protein sequence ID" value="GGC80117.1"/>
    <property type="molecule type" value="Genomic_DNA"/>
</dbReference>
<dbReference type="CDD" id="cd02440">
    <property type="entry name" value="AdoMet_MTases"/>
    <property type="match status" value="1"/>
</dbReference>
<dbReference type="InterPro" id="IPR029063">
    <property type="entry name" value="SAM-dependent_MTases_sf"/>
</dbReference>
<evidence type="ECO:0000313" key="2">
    <source>
        <dbReference type="EMBL" id="GGC80117.1"/>
    </source>
</evidence>
<dbReference type="SUPFAM" id="SSF53335">
    <property type="entry name" value="S-adenosyl-L-methionine-dependent methyltransferases"/>
    <property type="match status" value="1"/>
</dbReference>
<evidence type="ECO:0000256" key="1">
    <source>
        <dbReference type="SAM" id="MobiDB-lite"/>
    </source>
</evidence>
<dbReference type="Proteomes" id="UP000637002">
    <property type="component" value="Unassembled WGS sequence"/>
</dbReference>
<gene>
    <name evidence="2" type="ORF">GCM10010994_42630</name>
</gene>
<proteinExistence type="predicted"/>
<feature type="region of interest" description="Disordered" evidence="1">
    <location>
        <begin position="277"/>
        <end position="297"/>
    </location>
</feature>
<evidence type="ECO:0008006" key="4">
    <source>
        <dbReference type="Google" id="ProtNLM"/>
    </source>
</evidence>
<dbReference type="Pfam" id="PF13489">
    <property type="entry name" value="Methyltransf_23"/>
    <property type="match status" value="1"/>
</dbReference>
<keyword evidence="3" id="KW-1185">Reference proteome</keyword>
<reference evidence="2" key="2">
    <citation type="submission" date="2020-09" db="EMBL/GenBank/DDBJ databases">
        <authorList>
            <person name="Sun Q."/>
            <person name="Zhou Y."/>
        </authorList>
    </citation>
    <scope>NUCLEOTIDE SEQUENCE</scope>
    <source>
        <strain evidence="2">CGMCC 1.12919</strain>
    </source>
</reference>
<dbReference type="Gene3D" id="3.40.50.150">
    <property type="entry name" value="Vaccinia Virus protein VP39"/>
    <property type="match status" value="1"/>
</dbReference>
<dbReference type="AlphaFoldDB" id="A0A916UNK5"/>
<name>A0A916UNK5_9HYPH</name>
<sequence length="345" mass="38374">MGETTVTRLERMVGSPLSTDVGLEIGPRDAPLLHKPHHNVRYVDYAPTEIIKASQFDPSVKIENIVDVDIVWGDVRLRSTVGEPVDYVVASHVIEHVPDLIGWLIEIAEVLRPGGTLGLAIPDKRFTFDALRQVSTLSQAVEAYLLRSKQPSLRQVFDTAALGVAIDLAEAWEGRLDPSARRSEVLSRLQPALQLATSLHESPRYNDAHCWVFTPASFLDLVEEFATLGLFPFMIADLEPTRRGALEFLVRLERPGSASDDAIFMSIEMARSRLASAPGVEAGREEAEKAEAERGKVEREHRTALEQARLEIHHLKTQIAALEASTSWKITAPLRKMGRVLRRKS</sequence>
<comment type="caution">
    <text evidence="2">The sequence shown here is derived from an EMBL/GenBank/DDBJ whole genome shotgun (WGS) entry which is preliminary data.</text>
</comment>
<organism evidence="2 3">
    <name type="scientific">Chelatococcus reniformis</name>
    <dbReference type="NCBI Taxonomy" id="1494448"/>
    <lineage>
        <taxon>Bacteria</taxon>
        <taxon>Pseudomonadati</taxon>
        <taxon>Pseudomonadota</taxon>
        <taxon>Alphaproteobacteria</taxon>
        <taxon>Hyphomicrobiales</taxon>
        <taxon>Chelatococcaceae</taxon>
        <taxon>Chelatococcus</taxon>
    </lineage>
</organism>
<protein>
    <recommendedName>
        <fullName evidence="4">Methyltransferase domain-containing protein</fullName>
    </recommendedName>
</protein>
<evidence type="ECO:0000313" key="3">
    <source>
        <dbReference type="Proteomes" id="UP000637002"/>
    </source>
</evidence>
<accession>A0A916UNK5</accession>
<reference evidence="2" key="1">
    <citation type="journal article" date="2014" name="Int. J. Syst. Evol. Microbiol.">
        <title>Complete genome sequence of Corynebacterium casei LMG S-19264T (=DSM 44701T), isolated from a smear-ripened cheese.</title>
        <authorList>
            <consortium name="US DOE Joint Genome Institute (JGI-PGF)"/>
            <person name="Walter F."/>
            <person name="Albersmeier A."/>
            <person name="Kalinowski J."/>
            <person name="Ruckert C."/>
        </authorList>
    </citation>
    <scope>NUCLEOTIDE SEQUENCE</scope>
    <source>
        <strain evidence="2">CGMCC 1.12919</strain>
    </source>
</reference>
<feature type="compositionally biased region" description="Basic and acidic residues" evidence="1">
    <location>
        <begin position="282"/>
        <end position="297"/>
    </location>
</feature>